<name>B6YSA3_AZOPC</name>
<evidence type="ECO:0000256" key="3">
    <source>
        <dbReference type="ARBA" id="ARBA00022801"/>
    </source>
</evidence>
<dbReference type="EC" id="3.5.1.28" evidence="2"/>
<dbReference type="AlphaFoldDB" id="B6YSA3"/>
<organism evidence="5 6">
    <name type="scientific">Azobacteroides pseudotrichonymphae genomovar. CFP2</name>
    <dbReference type="NCBI Taxonomy" id="511995"/>
    <lineage>
        <taxon>Bacteria</taxon>
        <taxon>Pseudomonadati</taxon>
        <taxon>Bacteroidota</taxon>
        <taxon>Bacteroidia</taxon>
        <taxon>Bacteroidales</taxon>
        <taxon>Candidatus Azobacteroides</taxon>
    </lineage>
</organism>
<dbReference type="GO" id="GO:0030288">
    <property type="term" value="C:outer membrane-bounded periplasmic space"/>
    <property type="evidence" value="ECO:0007669"/>
    <property type="project" value="TreeGrafter"/>
</dbReference>
<dbReference type="InterPro" id="IPR002508">
    <property type="entry name" value="MurNAc-LAA_cat"/>
</dbReference>
<proteinExistence type="predicted"/>
<keyword evidence="5" id="KW-0614">Plasmid</keyword>
<sequence length="204" mass="22706">MNKIKIMLVMFSILFGVRGIAEQVNVVINPCHGGKDPGALHNQLKEKDVNLQVALLLQQELKKENITSALTRSEDTYVSLDDRVDFSNSLKPDLFISIQCNAVVSKATTTRGIEITMHPKEKGSPFCQTINTMMEKIGKQVADMGIPNRGVNFKDLYVIRNINSPAIMVGIEYITNPVAATLLETKQLEFAKILSEAIVDFIRK</sequence>
<evidence type="ECO:0000313" key="5">
    <source>
        <dbReference type="EMBL" id="BAG84075.1"/>
    </source>
</evidence>
<dbReference type="KEGG" id="aps:CFPG_P2-17"/>
<keyword evidence="3" id="KW-0378">Hydrolase</keyword>
<dbReference type="EMBL" id="AP010658">
    <property type="protein sequence ID" value="BAG84075.1"/>
    <property type="molecule type" value="Genomic_DNA"/>
</dbReference>
<dbReference type="OrthoDB" id="9763643at2"/>
<dbReference type="Gene3D" id="3.40.630.40">
    <property type="entry name" value="Zn-dependent exopeptidases"/>
    <property type="match status" value="1"/>
</dbReference>
<reference evidence="6" key="1">
    <citation type="journal article" date="2008" name="Science">
        <title>Genome of an endosymbiont coupling N2 fixation to cellulolysis within RT protist cells in termite gut.</title>
        <authorList>
            <person name="Hongoh Y."/>
            <person name="Sharma V.K."/>
            <person name="Prakash T."/>
            <person name="Noda S."/>
            <person name="Toh H."/>
            <person name="Taylor T.D."/>
            <person name="Kudo T."/>
            <person name="Sakaki Y."/>
            <person name="Toyoda A."/>
            <person name="Hattori M."/>
            <person name="Ohkuma M."/>
        </authorList>
    </citation>
    <scope>NUCLEOTIDE SEQUENCE [LARGE SCALE GENOMIC DNA]</scope>
    <source>
        <plasmid evidence="6">pCFPG2</plasmid>
    </source>
</reference>
<keyword evidence="6" id="KW-1185">Reference proteome</keyword>
<dbReference type="RefSeq" id="WP_012572947.1">
    <property type="nucleotide sequence ID" value="NC_011561.1"/>
</dbReference>
<protein>
    <recommendedName>
        <fullName evidence="2">N-acetylmuramoyl-L-alanine amidase</fullName>
        <ecNumber evidence="2">3.5.1.28</ecNumber>
    </recommendedName>
</protein>
<dbReference type="CDD" id="cd02696">
    <property type="entry name" value="MurNAc-LAA"/>
    <property type="match status" value="1"/>
</dbReference>
<evidence type="ECO:0000256" key="2">
    <source>
        <dbReference type="ARBA" id="ARBA00011901"/>
    </source>
</evidence>
<accession>B6YSA3</accession>
<dbReference type="PANTHER" id="PTHR30404">
    <property type="entry name" value="N-ACETYLMURAMOYL-L-ALANINE AMIDASE"/>
    <property type="match status" value="1"/>
</dbReference>
<evidence type="ECO:0000256" key="1">
    <source>
        <dbReference type="ARBA" id="ARBA00001561"/>
    </source>
</evidence>
<comment type="catalytic activity">
    <reaction evidence="1">
        <text>Hydrolyzes the link between N-acetylmuramoyl residues and L-amino acid residues in certain cell-wall glycopeptides.</text>
        <dbReference type="EC" id="3.5.1.28"/>
    </reaction>
</comment>
<dbReference type="PANTHER" id="PTHR30404:SF0">
    <property type="entry name" value="N-ACETYLMURAMOYL-L-ALANINE AMIDASE AMIC"/>
    <property type="match status" value="1"/>
</dbReference>
<dbReference type="SMART" id="SM00646">
    <property type="entry name" value="Ami_3"/>
    <property type="match status" value="1"/>
</dbReference>
<feature type="domain" description="MurNAc-LAA" evidence="4">
    <location>
        <begin position="84"/>
        <end position="199"/>
    </location>
</feature>
<dbReference type="GO" id="GO:0009253">
    <property type="term" value="P:peptidoglycan catabolic process"/>
    <property type="evidence" value="ECO:0007669"/>
    <property type="project" value="InterPro"/>
</dbReference>
<evidence type="ECO:0000313" key="6">
    <source>
        <dbReference type="Proteomes" id="UP000000723"/>
    </source>
</evidence>
<geneLocation type="plasmid" evidence="5 6">
    <name>pCFPG2</name>
</geneLocation>
<evidence type="ECO:0000259" key="4">
    <source>
        <dbReference type="SMART" id="SM00646"/>
    </source>
</evidence>
<dbReference type="InterPro" id="IPR050695">
    <property type="entry name" value="N-acetylmuramoyl_amidase_3"/>
</dbReference>
<dbReference type="GO" id="GO:0008745">
    <property type="term" value="F:N-acetylmuramoyl-L-alanine amidase activity"/>
    <property type="evidence" value="ECO:0007669"/>
    <property type="project" value="UniProtKB-EC"/>
</dbReference>
<gene>
    <name evidence="5" type="ordered locus">CFPG_P2-17</name>
</gene>
<dbReference type="Pfam" id="PF01520">
    <property type="entry name" value="Amidase_3"/>
    <property type="match status" value="1"/>
</dbReference>
<dbReference type="HOGENOM" id="CLU_014322_9_5_10"/>
<dbReference type="Proteomes" id="UP000000723">
    <property type="component" value="Plasmid pCFPG2"/>
</dbReference>
<dbReference type="SUPFAM" id="SSF53187">
    <property type="entry name" value="Zn-dependent exopeptidases"/>
    <property type="match status" value="1"/>
</dbReference>